<proteinExistence type="predicted"/>
<evidence type="ECO:0000313" key="2">
    <source>
        <dbReference type="Proteomes" id="UP000671908"/>
    </source>
</evidence>
<organism evidence="1 2">
    <name type="scientific">Treponema parvum</name>
    <dbReference type="NCBI Taxonomy" id="138851"/>
    <lineage>
        <taxon>Bacteria</taxon>
        <taxon>Pseudomonadati</taxon>
        <taxon>Spirochaetota</taxon>
        <taxon>Spirochaetia</taxon>
        <taxon>Spirochaetales</taxon>
        <taxon>Treponemataceae</taxon>
        <taxon>Treponema</taxon>
    </lineage>
</organism>
<dbReference type="Proteomes" id="UP000671908">
    <property type="component" value="Chromosome"/>
</dbReference>
<keyword evidence="2" id="KW-1185">Reference proteome</keyword>
<dbReference type="RefSeq" id="WP_210119828.1">
    <property type="nucleotide sequence ID" value="NZ_CP054142.1"/>
</dbReference>
<dbReference type="AlphaFoldDB" id="A0A975IDI4"/>
<accession>A0A975IDI4</accession>
<dbReference type="KEGG" id="tpav:HRQ91_00735"/>
<gene>
    <name evidence="1" type="ORF">HRQ91_00735</name>
</gene>
<protein>
    <submittedName>
        <fullName evidence="1">Uncharacterized protein</fullName>
    </submittedName>
</protein>
<name>A0A975IDI4_9SPIR</name>
<sequence>MKKQNKIAIFDKRFAVYQEIKKIVAFAEPVQNLKGLPNNPTEKQLSIALLSVWCQRKWETEILWEEFSHINDVNTTMKLFNAIGKRLEKQITLLEISEFLFNKNTFNFVNDLKIKYNDLIVSMERSFITNKTSNFCQVKKDFCSFVNERGSEIKTLEKELKL</sequence>
<dbReference type="EMBL" id="CP054142">
    <property type="protein sequence ID" value="QTQ13096.1"/>
    <property type="molecule type" value="Genomic_DNA"/>
</dbReference>
<evidence type="ECO:0000313" key="1">
    <source>
        <dbReference type="EMBL" id="QTQ13096.1"/>
    </source>
</evidence>
<reference evidence="1 2" key="1">
    <citation type="journal article" date="2021" name="Microbiol. Resour. Announc.">
        <title>Complete Genome Sequences of Three Human Oral Treponema parvum Isolates.</title>
        <authorList>
            <person name="Zeng H."/>
            <person name="Watt R.M."/>
        </authorList>
    </citation>
    <scope>NUCLEOTIDE SEQUENCE [LARGE SCALE GENOMIC DNA]</scope>
    <source>
        <strain evidence="1 2">ATCC 700770</strain>
    </source>
</reference>